<dbReference type="SUPFAM" id="SSF55874">
    <property type="entry name" value="ATPase domain of HSP90 chaperone/DNA topoisomerase II/histidine kinase"/>
    <property type="match status" value="1"/>
</dbReference>
<gene>
    <name evidence="5" type="ORF">BJ978_002512</name>
</gene>
<accession>A0A9X2H249</accession>
<dbReference type="EMBL" id="JAMZDY010000001">
    <property type="protein sequence ID" value="MCP2371836.1"/>
    <property type="molecule type" value="Genomic_DNA"/>
</dbReference>
<evidence type="ECO:0000256" key="1">
    <source>
        <dbReference type="ARBA" id="ARBA00023015"/>
    </source>
</evidence>
<name>A0A9X2H249_9MICO</name>
<evidence type="ECO:0000313" key="5">
    <source>
        <dbReference type="EMBL" id="MCP2371836.1"/>
    </source>
</evidence>
<dbReference type="GO" id="GO:0006355">
    <property type="term" value="P:regulation of DNA-templated transcription"/>
    <property type="evidence" value="ECO:0007669"/>
    <property type="project" value="InterPro"/>
</dbReference>
<dbReference type="InterPro" id="IPR036388">
    <property type="entry name" value="WH-like_DNA-bd_sf"/>
</dbReference>
<keyword evidence="1" id="KW-0805">Transcription regulation</keyword>
<dbReference type="InterPro" id="IPR036890">
    <property type="entry name" value="HATPase_C_sf"/>
</dbReference>
<dbReference type="Pfam" id="PF00196">
    <property type="entry name" value="GerE"/>
    <property type="match status" value="1"/>
</dbReference>
<dbReference type="Gene3D" id="3.30.565.10">
    <property type="entry name" value="Histidine kinase-like ATPase, C-terminal domain"/>
    <property type="match status" value="1"/>
</dbReference>
<dbReference type="AlphaFoldDB" id="A0A9X2H249"/>
<dbReference type="GO" id="GO:0003677">
    <property type="term" value="F:DNA binding"/>
    <property type="evidence" value="ECO:0007669"/>
    <property type="project" value="UniProtKB-KW"/>
</dbReference>
<dbReference type="Proteomes" id="UP001139722">
    <property type="component" value="Unassembled WGS sequence"/>
</dbReference>
<dbReference type="PROSITE" id="PS50043">
    <property type="entry name" value="HTH_LUXR_2"/>
    <property type="match status" value="1"/>
</dbReference>
<dbReference type="Gene3D" id="1.10.10.10">
    <property type="entry name" value="Winged helix-like DNA-binding domain superfamily/Winged helix DNA-binding domain"/>
    <property type="match status" value="1"/>
</dbReference>
<feature type="domain" description="HTH luxR-type" evidence="4">
    <location>
        <begin position="212"/>
        <end position="276"/>
    </location>
</feature>
<dbReference type="InterPro" id="IPR016032">
    <property type="entry name" value="Sig_transdc_resp-reg_C-effctor"/>
</dbReference>
<dbReference type="SUPFAM" id="SSF46894">
    <property type="entry name" value="C-terminal effector domain of the bipartite response regulators"/>
    <property type="match status" value="1"/>
</dbReference>
<proteinExistence type="predicted"/>
<comment type="caution">
    <text evidence="5">The sequence shown here is derived from an EMBL/GenBank/DDBJ whole genome shotgun (WGS) entry which is preliminary data.</text>
</comment>
<protein>
    <submittedName>
        <fullName evidence="5">DNA-binding CsgD family transcriptional regulator</fullName>
    </submittedName>
</protein>
<evidence type="ECO:0000256" key="2">
    <source>
        <dbReference type="ARBA" id="ARBA00023125"/>
    </source>
</evidence>
<dbReference type="PRINTS" id="PR00038">
    <property type="entry name" value="HTHLUXR"/>
</dbReference>
<evidence type="ECO:0000256" key="3">
    <source>
        <dbReference type="ARBA" id="ARBA00023163"/>
    </source>
</evidence>
<dbReference type="PANTHER" id="PTHR44688:SF16">
    <property type="entry name" value="DNA-BINDING TRANSCRIPTIONAL ACTIVATOR DEVR_DOSR"/>
    <property type="match status" value="1"/>
</dbReference>
<keyword evidence="2 5" id="KW-0238">DNA-binding</keyword>
<keyword evidence="6" id="KW-1185">Reference proteome</keyword>
<sequence>MTETELPSPSSRRLLSEQARAMAEQADQHALTLESILAILRSDRLDDRGARTVAIDAAAAALVGLRMASDEQRSAMLEPVVGAFARLQSDLRPLVRFSDLDVQFVEPPATGRALPGEVAFAARAIVRSAVLALVDQGETKRVRIQWDCDGLNLLIGIRDDGDGVLTGHDDSLRPMVEHVAALDGDMRVTSTPGWGSNLDIRLPLDPPTAPEPLVDAVPLSLREREVLKLVASGARNRDIAGQLGISENTVKFHVSNLLRKAGAQSRAELIALSASR</sequence>
<dbReference type="CDD" id="cd06170">
    <property type="entry name" value="LuxR_C_like"/>
    <property type="match status" value="1"/>
</dbReference>
<dbReference type="PANTHER" id="PTHR44688">
    <property type="entry name" value="DNA-BINDING TRANSCRIPTIONAL ACTIVATOR DEVR_DOSR"/>
    <property type="match status" value="1"/>
</dbReference>
<reference evidence="5" key="1">
    <citation type="submission" date="2022-06" db="EMBL/GenBank/DDBJ databases">
        <title>Sequencing the genomes of 1000 actinobacteria strains.</title>
        <authorList>
            <person name="Klenk H.-P."/>
        </authorList>
    </citation>
    <scope>NUCLEOTIDE SEQUENCE</scope>
    <source>
        <strain evidence="5">DSM 22016</strain>
    </source>
</reference>
<dbReference type="InterPro" id="IPR000792">
    <property type="entry name" value="Tscrpt_reg_LuxR_C"/>
</dbReference>
<evidence type="ECO:0000313" key="6">
    <source>
        <dbReference type="Proteomes" id="UP001139722"/>
    </source>
</evidence>
<dbReference type="RefSeq" id="WP_232057486.1">
    <property type="nucleotide sequence ID" value="NZ_BAAANU010000003.1"/>
</dbReference>
<organism evidence="5 6">
    <name type="scientific">Agromyces terreus</name>
    <dbReference type="NCBI Taxonomy" id="424795"/>
    <lineage>
        <taxon>Bacteria</taxon>
        <taxon>Bacillati</taxon>
        <taxon>Actinomycetota</taxon>
        <taxon>Actinomycetes</taxon>
        <taxon>Micrococcales</taxon>
        <taxon>Microbacteriaceae</taxon>
        <taxon>Agromyces</taxon>
    </lineage>
</organism>
<dbReference type="PROSITE" id="PS00622">
    <property type="entry name" value="HTH_LUXR_1"/>
    <property type="match status" value="1"/>
</dbReference>
<dbReference type="SMART" id="SM00421">
    <property type="entry name" value="HTH_LUXR"/>
    <property type="match status" value="1"/>
</dbReference>
<evidence type="ECO:0000259" key="4">
    <source>
        <dbReference type="PROSITE" id="PS50043"/>
    </source>
</evidence>
<keyword evidence="3" id="KW-0804">Transcription</keyword>